<sequence>MDDDVGHGLVDRWLQPGDPIGMQAGAGGPGGDLLAQESELRRVRRCGGMAKIRDVRFARRAGNAFVAGIAGWVGMADQDERRASVWPGKTARILSRPVRAMARYGMPSDGATTRT</sequence>
<name>A0ABQ3K4Y7_9PSEU</name>
<feature type="region of interest" description="Disordered" evidence="1">
    <location>
        <begin position="12"/>
        <end position="32"/>
    </location>
</feature>
<gene>
    <name evidence="2" type="ORF">GCM10017567_19860</name>
</gene>
<proteinExistence type="predicted"/>
<evidence type="ECO:0000313" key="3">
    <source>
        <dbReference type="Proteomes" id="UP000649955"/>
    </source>
</evidence>
<organism evidence="2 3">
    <name type="scientific">Amycolatopsis bullii</name>
    <dbReference type="NCBI Taxonomy" id="941987"/>
    <lineage>
        <taxon>Bacteria</taxon>
        <taxon>Bacillati</taxon>
        <taxon>Actinomycetota</taxon>
        <taxon>Actinomycetes</taxon>
        <taxon>Pseudonocardiales</taxon>
        <taxon>Pseudonocardiaceae</taxon>
        <taxon>Amycolatopsis</taxon>
    </lineage>
</organism>
<evidence type="ECO:0000313" key="2">
    <source>
        <dbReference type="EMBL" id="GHG03926.1"/>
    </source>
</evidence>
<accession>A0ABQ3K4Y7</accession>
<reference evidence="3" key="1">
    <citation type="journal article" date="2019" name="Int. J. Syst. Evol. Microbiol.">
        <title>The Global Catalogue of Microorganisms (GCM) 10K type strain sequencing project: providing services to taxonomists for standard genome sequencing and annotation.</title>
        <authorList>
            <consortium name="The Broad Institute Genomics Platform"/>
            <consortium name="The Broad Institute Genome Sequencing Center for Infectious Disease"/>
            <person name="Wu L."/>
            <person name="Ma J."/>
        </authorList>
    </citation>
    <scope>NUCLEOTIDE SEQUENCE [LARGE SCALE GENOMIC DNA]</scope>
    <source>
        <strain evidence="3">CGMCC 4.7680</strain>
    </source>
</reference>
<protein>
    <submittedName>
        <fullName evidence="2">Uncharacterized protein</fullName>
    </submittedName>
</protein>
<dbReference type="EMBL" id="BNAW01000005">
    <property type="protein sequence ID" value="GHG03926.1"/>
    <property type="molecule type" value="Genomic_DNA"/>
</dbReference>
<dbReference type="Proteomes" id="UP000649955">
    <property type="component" value="Unassembled WGS sequence"/>
</dbReference>
<keyword evidence="3" id="KW-1185">Reference proteome</keyword>
<evidence type="ECO:0000256" key="1">
    <source>
        <dbReference type="SAM" id="MobiDB-lite"/>
    </source>
</evidence>
<comment type="caution">
    <text evidence="2">The sequence shown here is derived from an EMBL/GenBank/DDBJ whole genome shotgun (WGS) entry which is preliminary data.</text>
</comment>